<evidence type="ECO:0000256" key="1">
    <source>
        <dbReference type="SAM" id="MobiDB-lite"/>
    </source>
</evidence>
<dbReference type="Proteomes" id="UP000001058">
    <property type="component" value="Unassembled WGS sequence"/>
</dbReference>
<evidence type="ECO:0000313" key="3">
    <source>
        <dbReference type="Proteomes" id="UP000001058"/>
    </source>
</evidence>
<reference evidence="2 3" key="1">
    <citation type="journal article" date="2010" name="Science">
        <title>Genomic analysis of organismal complexity in the multicellular green alga Volvox carteri.</title>
        <authorList>
            <person name="Prochnik S.E."/>
            <person name="Umen J."/>
            <person name="Nedelcu A.M."/>
            <person name="Hallmann A."/>
            <person name="Miller S.M."/>
            <person name="Nishii I."/>
            <person name="Ferris P."/>
            <person name="Kuo A."/>
            <person name="Mitros T."/>
            <person name="Fritz-Laylin L.K."/>
            <person name="Hellsten U."/>
            <person name="Chapman J."/>
            <person name="Simakov O."/>
            <person name="Rensing S.A."/>
            <person name="Terry A."/>
            <person name="Pangilinan J."/>
            <person name="Kapitonov V."/>
            <person name="Jurka J."/>
            <person name="Salamov A."/>
            <person name="Shapiro H."/>
            <person name="Schmutz J."/>
            <person name="Grimwood J."/>
            <person name="Lindquist E."/>
            <person name="Lucas S."/>
            <person name="Grigoriev I.V."/>
            <person name="Schmitt R."/>
            <person name="Kirk D."/>
            <person name="Rokhsar D.S."/>
        </authorList>
    </citation>
    <scope>NUCLEOTIDE SEQUENCE [LARGE SCALE GENOMIC DNA]</scope>
    <source>
        <strain evidence="3">f. Nagariensis / Eve</strain>
    </source>
</reference>
<accession>D8U4B3</accession>
<keyword evidence="3" id="KW-1185">Reference proteome</keyword>
<feature type="region of interest" description="Disordered" evidence="1">
    <location>
        <begin position="147"/>
        <end position="172"/>
    </location>
</feature>
<gene>
    <name evidence="2" type="ORF">VOLCADRAFT_94165</name>
</gene>
<dbReference type="EMBL" id="GL378357">
    <property type="protein sequence ID" value="EFJ45373.1"/>
    <property type="molecule type" value="Genomic_DNA"/>
</dbReference>
<dbReference type="GeneID" id="9622418"/>
<name>D8U4B3_VOLCA</name>
<organism evidence="3">
    <name type="scientific">Volvox carteri f. nagariensis</name>
    <dbReference type="NCBI Taxonomy" id="3068"/>
    <lineage>
        <taxon>Eukaryota</taxon>
        <taxon>Viridiplantae</taxon>
        <taxon>Chlorophyta</taxon>
        <taxon>core chlorophytes</taxon>
        <taxon>Chlorophyceae</taxon>
        <taxon>CS clade</taxon>
        <taxon>Chlamydomonadales</taxon>
        <taxon>Volvocaceae</taxon>
        <taxon>Volvox</taxon>
    </lineage>
</organism>
<dbReference type="RefSeq" id="XP_002953400.1">
    <property type="nucleotide sequence ID" value="XM_002953354.1"/>
</dbReference>
<evidence type="ECO:0000313" key="2">
    <source>
        <dbReference type="EMBL" id="EFJ45373.1"/>
    </source>
</evidence>
<protein>
    <submittedName>
        <fullName evidence="2">Uncharacterized protein</fullName>
    </submittedName>
</protein>
<dbReference type="AlphaFoldDB" id="D8U4B3"/>
<proteinExistence type="predicted"/>
<sequence length="209" mass="22781">MQASLFEKEWAYLRPIRRNGRITLPKCSCQAGALCRPCGVSVAAEVSLVINLPDCWTLFRLDGGNHHANLGMQDSDYRPTRRLGGAGPQTGRVLNLQTDEAESSVPPDCGLLTTALRDVLRTSRPTSAPSCLHVVKKGLTAEYKKARGAHEDAAHGGQFSGTSQQATAKRPGTAQPACFGEVLVQQNSFVDRQICYHMNKVRNQMSDIM</sequence>
<dbReference type="InParanoid" id="D8U4B3"/>
<dbReference type="KEGG" id="vcn:VOLCADRAFT_94165"/>